<organism evidence="1 2">
    <name type="scientific">Candidatus Campbellbacteria bacterium RIFOXYC2_FULL_35_25</name>
    <dbReference type="NCBI Taxonomy" id="1797582"/>
    <lineage>
        <taxon>Bacteria</taxon>
        <taxon>Candidatus Campbelliibacteriota</taxon>
    </lineage>
</organism>
<name>A0A1F5EJ92_9BACT</name>
<evidence type="ECO:0000313" key="1">
    <source>
        <dbReference type="EMBL" id="OGD67487.1"/>
    </source>
</evidence>
<proteinExistence type="predicted"/>
<evidence type="ECO:0000313" key="2">
    <source>
        <dbReference type="Proteomes" id="UP000179003"/>
    </source>
</evidence>
<gene>
    <name evidence="1" type="ORF">A2442_03215</name>
</gene>
<dbReference type="AlphaFoldDB" id="A0A1F5EJ92"/>
<protein>
    <submittedName>
        <fullName evidence="1">Uncharacterized protein</fullName>
    </submittedName>
</protein>
<reference evidence="1 2" key="1">
    <citation type="journal article" date="2016" name="Nat. Commun.">
        <title>Thousands of microbial genomes shed light on interconnected biogeochemical processes in an aquifer system.</title>
        <authorList>
            <person name="Anantharaman K."/>
            <person name="Brown C.T."/>
            <person name="Hug L.A."/>
            <person name="Sharon I."/>
            <person name="Castelle C.J."/>
            <person name="Probst A.J."/>
            <person name="Thomas B.C."/>
            <person name="Singh A."/>
            <person name="Wilkins M.J."/>
            <person name="Karaoz U."/>
            <person name="Brodie E.L."/>
            <person name="Williams K.H."/>
            <person name="Hubbard S.S."/>
            <person name="Banfield J.F."/>
        </authorList>
    </citation>
    <scope>NUCLEOTIDE SEQUENCE [LARGE SCALE GENOMIC DNA]</scope>
</reference>
<dbReference type="EMBL" id="MFAE01000005">
    <property type="protein sequence ID" value="OGD67487.1"/>
    <property type="molecule type" value="Genomic_DNA"/>
</dbReference>
<comment type="caution">
    <text evidence="1">The sequence shown here is derived from an EMBL/GenBank/DDBJ whole genome shotgun (WGS) entry which is preliminary data.</text>
</comment>
<sequence length="153" mass="18096">MVDAQVLPRDEACRQWQEENGVPFLNPNHALDEIYRNRGGEKACLRITCPPDRAEEVWQRNVREFILVRRWLEWEKKNKVVLFTSEKKKREHGFTPRNINKTELLTPKELLEEVFLTLGAGAIDGVTCPPDREEEGWRDQKFQFLISRCYPKN</sequence>
<accession>A0A1F5EJ92</accession>
<dbReference type="Proteomes" id="UP000179003">
    <property type="component" value="Unassembled WGS sequence"/>
</dbReference>